<evidence type="ECO:0000313" key="1">
    <source>
        <dbReference type="EMBL" id="KAF9650054.1"/>
    </source>
</evidence>
<protein>
    <submittedName>
        <fullName evidence="1">Uncharacterized protein</fullName>
    </submittedName>
</protein>
<dbReference type="Proteomes" id="UP000886501">
    <property type="component" value="Unassembled WGS sequence"/>
</dbReference>
<evidence type="ECO:0000313" key="2">
    <source>
        <dbReference type="Proteomes" id="UP000886501"/>
    </source>
</evidence>
<proteinExistence type="predicted"/>
<name>A0ACB6ZKH9_THEGA</name>
<reference evidence="1" key="2">
    <citation type="journal article" date="2020" name="Nat. Commun.">
        <title>Large-scale genome sequencing of mycorrhizal fungi provides insights into the early evolution of symbiotic traits.</title>
        <authorList>
            <person name="Miyauchi S."/>
            <person name="Kiss E."/>
            <person name="Kuo A."/>
            <person name="Drula E."/>
            <person name="Kohler A."/>
            <person name="Sanchez-Garcia M."/>
            <person name="Morin E."/>
            <person name="Andreopoulos B."/>
            <person name="Barry K.W."/>
            <person name="Bonito G."/>
            <person name="Buee M."/>
            <person name="Carver A."/>
            <person name="Chen C."/>
            <person name="Cichocki N."/>
            <person name="Clum A."/>
            <person name="Culley D."/>
            <person name="Crous P.W."/>
            <person name="Fauchery L."/>
            <person name="Girlanda M."/>
            <person name="Hayes R.D."/>
            <person name="Keri Z."/>
            <person name="LaButti K."/>
            <person name="Lipzen A."/>
            <person name="Lombard V."/>
            <person name="Magnuson J."/>
            <person name="Maillard F."/>
            <person name="Murat C."/>
            <person name="Nolan M."/>
            <person name="Ohm R.A."/>
            <person name="Pangilinan J."/>
            <person name="Pereira M.F."/>
            <person name="Perotto S."/>
            <person name="Peter M."/>
            <person name="Pfister S."/>
            <person name="Riley R."/>
            <person name="Sitrit Y."/>
            <person name="Stielow J.B."/>
            <person name="Szollosi G."/>
            <person name="Zifcakova L."/>
            <person name="Stursova M."/>
            <person name="Spatafora J.W."/>
            <person name="Tedersoo L."/>
            <person name="Vaario L.M."/>
            <person name="Yamada A."/>
            <person name="Yan M."/>
            <person name="Wang P."/>
            <person name="Xu J."/>
            <person name="Bruns T."/>
            <person name="Baldrian P."/>
            <person name="Vilgalys R."/>
            <person name="Dunand C."/>
            <person name="Henrissat B."/>
            <person name="Grigoriev I.V."/>
            <person name="Hibbett D."/>
            <person name="Nagy L.G."/>
            <person name="Martin F.M."/>
        </authorList>
    </citation>
    <scope>NUCLEOTIDE SEQUENCE</scope>
    <source>
        <strain evidence="1">P2</strain>
    </source>
</reference>
<keyword evidence="2" id="KW-1185">Reference proteome</keyword>
<gene>
    <name evidence="1" type="ORF">BDM02DRAFT_1531878</name>
</gene>
<reference evidence="1" key="1">
    <citation type="submission" date="2019-10" db="EMBL/GenBank/DDBJ databases">
        <authorList>
            <consortium name="DOE Joint Genome Institute"/>
            <person name="Kuo A."/>
            <person name="Miyauchi S."/>
            <person name="Kiss E."/>
            <person name="Drula E."/>
            <person name="Kohler A."/>
            <person name="Sanchez-Garcia M."/>
            <person name="Andreopoulos B."/>
            <person name="Barry K.W."/>
            <person name="Bonito G."/>
            <person name="Buee M."/>
            <person name="Carver A."/>
            <person name="Chen C."/>
            <person name="Cichocki N."/>
            <person name="Clum A."/>
            <person name="Culley D."/>
            <person name="Crous P.W."/>
            <person name="Fauchery L."/>
            <person name="Girlanda M."/>
            <person name="Hayes R."/>
            <person name="Keri Z."/>
            <person name="Labutti K."/>
            <person name="Lipzen A."/>
            <person name="Lombard V."/>
            <person name="Magnuson J."/>
            <person name="Maillard F."/>
            <person name="Morin E."/>
            <person name="Murat C."/>
            <person name="Nolan M."/>
            <person name="Ohm R."/>
            <person name="Pangilinan J."/>
            <person name="Pereira M."/>
            <person name="Perotto S."/>
            <person name="Peter M."/>
            <person name="Riley R."/>
            <person name="Sitrit Y."/>
            <person name="Stielow B."/>
            <person name="Szollosi G."/>
            <person name="Zifcakova L."/>
            <person name="Stursova M."/>
            <person name="Spatafora J.W."/>
            <person name="Tedersoo L."/>
            <person name="Vaario L.-M."/>
            <person name="Yamada A."/>
            <person name="Yan M."/>
            <person name="Wang P."/>
            <person name="Xu J."/>
            <person name="Bruns T."/>
            <person name="Baldrian P."/>
            <person name="Vilgalys R."/>
            <person name="Henrissat B."/>
            <person name="Grigoriev I.V."/>
            <person name="Hibbett D."/>
            <person name="Nagy L.G."/>
            <person name="Martin F.M."/>
        </authorList>
    </citation>
    <scope>NUCLEOTIDE SEQUENCE</scope>
    <source>
        <strain evidence="1">P2</strain>
    </source>
</reference>
<dbReference type="EMBL" id="MU117989">
    <property type="protein sequence ID" value="KAF9650054.1"/>
    <property type="molecule type" value="Genomic_DNA"/>
</dbReference>
<comment type="caution">
    <text evidence="1">The sequence shown here is derived from an EMBL/GenBank/DDBJ whole genome shotgun (WGS) entry which is preliminary data.</text>
</comment>
<organism evidence="1 2">
    <name type="scientific">Thelephora ganbajun</name>
    <name type="common">Ganba fungus</name>
    <dbReference type="NCBI Taxonomy" id="370292"/>
    <lineage>
        <taxon>Eukaryota</taxon>
        <taxon>Fungi</taxon>
        <taxon>Dikarya</taxon>
        <taxon>Basidiomycota</taxon>
        <taxon>Agaricomycotina</taxon>
        <taxon>Agaricomycetes</taxon>
        <taxon>Thelephorales</taxon>
        <taxon>Thelephoraceae</taxon>
        <taxon>Thelephora</taxon>
    </lineage>
</organism>
<accession>A0ACB6ZKH9</accession>
<sequence>MSRNGYTLGLISRVRDQALVLSRHPAPWPRDAVNALYKALQACTLATRLDISNALPVNRLPHEVLSHVFELACLPPSATTMAFKAALTRVCSYWRGVLLCYPKIWTDIFVRRDTSDFLSECLLRSRALPIHLNFHYHMGWDSPSGCSCNHPSLVSRHVRCPHIRARKATELFGGCGPRGRLRSLDLLFFSDLTTTGFDELEQNSFFNGPLPELESLRLVCLDTAQAREEFIIHDGIFPGSLPKLKRLSLVHCWGGLISWVVGLTSFHLEFRHSREIQSVEFAAFLKNSNGTLEVLSLDNIGFSGSYGEPATLANLKGLKLKRVADPSGLFQHVTLPTFKNLTTLRVRFSDGIATFSATDDSGVVLQVIESQEDTFSYCTNGLAFYGWTQVSTLDLDLHGSRDVSASDVENLYHSIPSLDIMEIRTVSNLRNILLRLLPTKHVLHPSLKLLQLQVPRGAREEVFAALTTVTYRRKAMGCVLWDIECICDESCGKVSNQ</sequence>